<dbReference type="Proteomes" id="UP000835052">
    <property type="component" value="Unassembled WGS sequence"/>
</dbReference>
<evidence type="ECO:0000256" key="1">
    <source>
        <dbReference type="SAM" id="MobiDB-lite"/>
    </source>
</evidence>
<comment type="caution">
    <text evidence="2">The sequence shown here is derived from an EMBL/GenBank/DDBJ whole genome shotgun (WGS) entry which is preliminary data.</text>
</comment>
<name>A0A8S1H8T0_9PELO</name>
<dbReference type="AlphaFoldDB" id="A0A8S1H8T0"/>
<evidence type="ECO:0000313" key="2">
    <source>
        <dbReference type="EMBL" id="CAD6191815.1"/>
    </source>
</evidence>
<gene>
    <name evidence="2" type="ORF">CAUJ_LOCUS7734</name>
</gene>
<proteinExistence type="predicted"/>
<feature type="region of interest" description="Disordered" evidence="1">
    <location>
        <begin position="41"/>
        <end position="64"/>
    </location>
</feature>
<feature type="compositionally biased region" description="Polar residues" evidence="1">
    <location>
        <begin position="41"/>
        <end position="51"/>
    </location>
</feature>
<accession>A0A8S1H8T0</accession>
<organism evidence="2 3">
    <name type="scientific">Caenorhabditis auriculariae</name>
    <dbReference type="NCBI Taxonomy" id="2777116"/>
    <lineage>
        <taxon>Eukaryota</taxon>
        <taxon>Metazoa</taxon>
        <taxon>Ecdysozoa</taxon>
        <taxon>Nematoda</taxon>
        <taxon>Chromadorea</taxon>
        <taxon>Rhabditida</taxon>
        <taxon>Rhabditina</taxon>
        <taxon>Rhabditomorpha</taxon>
        <taxon>Rhabditoidea</taxon>
        <taxon>Rhabditidae</taxon>
        <taxon>Peloderinae</taxon>
        <taxon>Caenorhabditis</taxon>
    </lineage>
</organism>
<keyword evidence="3" id="KW-1185">Reference proteome</keyword>
<sequence>MAANGTPVTQFGLLPLTEWAVFFSPGKAKRKMRPQLCYNTFNTMSGTSTRTPLDDQLRKNGPPGRLVVSRFDQYKVESKAGPSKYLSKPDQNPRPIQSQRRLLRTPKKRPSNDVLWDAAYANDASPTGSEEFRSRPANYLLGTFSRRSQDLLLSLKLGSFSFRFLGSRLEAFWSNAFHIASQHLLLRKSLPEAFQ</sequence>
<dbReference type="EMBL" id="CAJGYM010000023">
    <property type="protein sequence ID" value="CAD6191815.1"/>
    <property type="molecule type" value="Genomic_DNA"/>
</dbReference>
<reference evidence="2" key="1">
    <citation type="submission" date="2020-10" db="EMBL/GenBank/DDBJ databases">
        <authorList>
            <person name="Kikuchi T."/>
        </authorList>
    </citation>
    <scope>NUCLEOTIDE SEQUENCE</scope>
    <source>
        <strain evidence="2">NKZ352</strain>
    </source>
</reference>
<protein>
    <submittedName>
        <fullName evidence="2">Uncharacterized protein</fullName>
    </submittedName>
</protein>
<evidence type="ECO:0000313" key="3">
    <source>
        <dbReference type="Proteomes" id="UP000835052"/>
    </source>
</evidence>